<dbReference type="Gene3D" id="2.160.10.10">
    <property type="entry name" value="Hexapeptide repeat proteins"/>
    <property type="match status" value="1"/>
</dbReference>
<keyword evidence="7" id="KW-0548">Nucleotidyltransferase</keyword>
<keyword evidence="14" id="KW-0012">Acyltransferase</keyword>
<comment type="similarity">
    <text evidence="3">In the C-terminal section; belongs to the transferase hexapeptide repeat family.</text>
</comment>
<evidence type="ECO:0000256" key="18">
    <source>
        <dbReference type="ARBA" id="ARBA00049628"/>
    </source>
</evidence>
<keyword evidence="12" id="KW-0573">Peptidoglycan synthesis</keyword>
<dbReference type="GO" id="GO:0005737">
    <property type="term" value="C:cytoplasm"/>
    <property type="evidence" value="ECO:0007669"/>
    <property type="project" value="UniProtKB-SubCell"/>
</dbReference>
<dbReference type="OrthoDB" id="9775031at2"/>
<keyword evidence="6" id="KW-0808">Transferase</keyword>
<dbReference type="PANTHER" id="PTHR43584">
    <property type="entry name" value="NUCLEOTIDYL TRANSFERASE"/>
    <property type="match status" value="1"/>
</dbReference>
<proteinExistence type="inferred from homology"/>
<evidence type="ECO:0000256" key="16">
    <source>
        <dbReference type="ARBA" id="ARBA00048247"/>
    </source>
</evidence>
<evidence type="ECO:0000256" key="12">
    <source>
        <dbReference type="ARBA" id="ARBA00022984"/>
    </source>
</evidence>
<evidence type="ECO:0000256" key="10">
    <source>
        <dbReference type="ARBA" id="ARBA00022842"/>
    </source>
</evidence>
<comment type="subcellular location">
    <subcellularLocation>
        <location evidence="2">Cytoplasm</location>
    </subcellularLocation>
</comment>
<keyword evidence="5" id="KW-0963">Cytoplasm</keyword>
<evidence type="ECO:0000256" key="7">
    <source>
        <dbReference type="ARBA" id="ARBA00022695"/>
    </source>
</evidence>
<comment type="similarity">
    <text evidence="4">In the N-terminal section; belongs to the N-acetylglucosamine-1-phosphate uridyltransferase family.</text>
</comment>
<keyword evidence="9" id="KW-0677">Repeat</keyword>
<dbReference type="Gene3D" id="3.90.550.10">
    <property type="entry name" value="Spore Coat Polysaccharide Biosynthesis Protein SpsA, Chain A"/>
    <property type="match status" value="1"/>
</dbReference>
<dbReference type="KEGG" id="fso:Fsol_00264"/>
<keyword evidence="10" id="KW-0460">Magnesium</keyword>
<evidence type="ECO:0000313" key="21">
    <source>
        <dbReference type="Proteomes" id="UP000244519"/>
    </source>
</evidence>
<evidence type="ECO:0000256" key="13">
    <source>
        <dbReference type="ARBA" id="ARBA00023268"/>
    </source>
</evidence>
<dbReference type="Pfam" id="PF00132">
    <property type="entry name" value="Hexapep"/>
    <property type="match status" value="2"/>
</dbReference>
<dbReference type="InterPro" id="IPR029044">
    <property type="entry name" value="Nucleotide-diphossugar_trans"/>
</dbReference>
<dbReference type="GO" id="GO:0003977">
    <property type="term" value="F:UDP-N-acetylglucosamine diphosphorylase activity"/>
    <property type="evidence" value="ECO:0007669"/>
    <property type="project" value="UniProtKB-EC"/>
</dbReference>
<dbReference type="SUPFAM" id="SSF53448">
    <property type="entry name" value="Nucleotide-diphospho-sugar transferases"/>
    <property type="match status" value="1"/>
</dbReference>
<name>A0A2U8BRT7_9RICK</name>
<comment type="function">
    <text evidence="18">Catalyzes the last two sequential reactions in the de novo biosynthetic pathway for UDP-N-acetylglucosamine (UDP-GlcNAc). The C-terminal domain catalyzes the transfer of acetyl group from acetyl coenzyme A to glucosamine-1-phosphate (GlcN-1-P) to produce N-acetylglucosamine-1-phosphate (GlcNAc-1-P), which is converted into UDP-GlcNAc by the transfer of uridine 5-monophosphate (from uridine 5-triphosphate), a reaction catalyzed by the N-terminal domain.</text>
</comment>
<gene>
    <name evidence="20" type="ORF">Fsol_00264</name>
</gene>
<keyword evidence="11" id="KW-0133">Cell shape</keyword>
<dbReference type="RefSeq" id="WP_145958103.1">
    <property type="nucleotide sequence ID" value="NZ_CP025989.1"/>
</dbReference>
<evidence type="ECO:0000256" key="11">
    <source>
        <dbReference type="ARBA" id="ARBA00022960"/>
    </source>
</evidence>
<dbReference type="PROSITE" id="PS00101">
    <property type="entry name" value="HEXAPEP_TRANSFERASES"/>
    <property type="match status" value="1"/>
</dbReference>
<evidence type="ECO:0000256" key="4">
    <source>
        <dbReference type="ARBA" id="ARBA00007947"/>
    </source>
</evidence>
<keyword evidence="8" id="KW-0479">Metal-binding</keyword>
<feature type="domain" description="MobA-like NTP transferase" evidence="19">
    <location>
        <begin position="6"/>
        <end position="134"/>
    </location>
</feature>
<evidence type="ECO:0000256" key="15">
    <source>
        <dbReference type="ARBA" id="ARBA00023316"/>
    </source>
</evidence>
<keyword evidence="21" id="KW-1185">Reference proteome</keyword>
<evidence type="ECO:0000313" key="20">
    <source>
        <dbReference type="EMBL" id="AWD33064.1"/>
    </source>
</evidence>
<keyword evidence="13" id="KW-0511">Multifunctional enzyme</keyword>
<keyword evidence="15" id="KW-0961">Cell wall biogenesis/degradation</keyword>
<dbReference type="InterPro" id="IPR050065">
    <property type="entry name" value="GlmU-like"/>
</dbReference>
<comment type="catalytic activity">
    <reaction evidence="16">
        <text>alpha-D-glucosamine 1-phosphate + acetyl-CoA = N-acetyl-alpha-D-glucosamine 1-phosphate + CoA + H(+)</text>
        <dbReference type="Rhea" id="RHEA:13725"/>
        <dbReference type="ChEBI" id="CHEBI:15378"/>
        <dbReference type="ChEBI" id="CHEBI:57287"/>
        <dbReference type="ChEBI" id="CHEBI:57288"/>
        <dbReference type="ChEBI" id="CHEBI:57776"/>
        <dbReference type="ChEBI" id="CHEBI:58516"/>
        <dbReference type="EC" id="2.3.1.157"/>
    </reaction>
</comment>
<dbReference type="InterPro" id="IPR018357">
    <property type="entry name" value="Hexapep_transf_CS"/>
</dbReference>
<evidence type="ECO:0000256" key="9">
    <source>
        <dbReference type="ARBA" id="ARBA00022737"/>
    </source>
</evidence>
<sequence length="457" mass="51302">MKILVALLCGGRSTRMRSKKPKFMLELAGVPILHHILRTVQDVQIRLISHQVHMDISLVLHHTTIDESEIDAVLDDFPTLQIRKIEQKMAGTGGATLAALSDASEYDDVLVLYGDMPLIKEDTLYEFIQNYRRKRSLKHNFASLHMAFATSNPIGYGVMKTEYENTSRIVGIVEFGSDGMERLPVKKVLCNAGTMMAPLHILQEALTYIQSIRKEYEILLTEVVSVFFGMNMISECEICDQNECINTNNLYDLARAEEEIQDRIREELMMSGVHLIAPRTNFFHYYHNICDKTVIHPYSIIGKNVLIHSDVVILPYCYLEGVIIESDVVVGPFCRIRGETILRRGTKAGNFLELKNSIVGEDTKIGHFGYVGDAIIGHKCNIGAGAVFCNYDGYDKHKTTIKNNAFIGANVSLVAPITVGDRAMIGAGSVVTQNVSDNELAVERNTQKNTRRKRFIK</sequence>
<dbReference type="PANTHER" id="PTHR43584:SF3">
    <property type="entry name" value="BIFUNCTIONAL PROTEIN GLMU"/>
    <property type="match status" value="1"/>
</dbReference>
<dbReference type="GO" id="GO:0019134">
    <property type="term" value="F:glucosamine-1-phosphate N-acetyltransferase activity"/>
    <property type="evidence" value="ECO:0007669"/>
    <property type="project" value="UniProtKB-EC"/>
</dbReference>
<protein>
    <submittedName>
        <fullName evidence="20">Bifunctional protein GlmU</fullName>
    </submittedName>
</protein>
<comment type="catalytic activity">
    <reaction evidence="17">
        <text>N-acetyl-alpha-D-glucosamine 1-phosphate + UTP + H(+) = UDP-N-acetyl-alpha-D-glucosamine + diphosphate</text>
        <dbReference type="Rhea" id="RHEA:13509"/>
        <dbReference type="ChEBI" id="CHEBI:15378"/>
        <dbReference type="ChEBI" id="CHEBI:33019"/>
        <dbReference type="ChEBI" id="CHEBI:46398"/>
        <dbReference type="ChEBI" id="CHEBI:57705"/>
        <dbReference type="ChEBI" id="CHEBI:57776"/>
        <dbReference type="EC" id="2.7.7.23"/>
    </reaction>
</comment>
<evidence type="ECO:0000256" key="8">
    <source>
        <dbReference type="ARBA" id="ARBA00022723"/>
    </source>
</evidence>
<dbReference type="InterPro" id="IPR001451">
    <property type="entry name" value="Hexapep"/>
</dbReference>
<dbReference type="GO" id="GO:0071555">
    <property type="term" value="P:cell wall organization"/>
    <property type="evidence" value="ECO:0007669"/>
    <property type="project" value="UniProtKB-KW"/>
</dbReference>
<dbReference type="Proteomes" id="UP000244519">
    <property type="component" value="Chromosome"/>
</dbReference>
<dbReference type="AlphaFoldDB" id="A0A2U8BRT7"/>
<evidence type="ECO:0000256" key="17">
    <source>
        <dbReference type="ARBA" id="ARBA00048493"/>
    </source>
</evidence>
<dbReference type="GO" id="GO:0008360">
    <property type="term" value="P:regulation of cell shape"/>
    <property type="evidence" value="ECO:0007669"/>
    <property type="project" value="UniProtKB-KW"/>
</dbReference>
<evidence type="ECO:0000256" key="14">
    <source>
        <dbReference type="ARBA" id="ARBA00023315"/>
    </source>
</evidence>
<dbReference type="InterPro" id="IPR011004">
    <property type="entry name" value="Trimer_LpxA-like_sf"/>
</dbReference>
<evidence type="ECO:0000256" key="1">
    <source>
        <dbReference type="ARBA" id="ARBA00001946"/>
    </source>
</evidence>
<dbReference type="EMBL" id="CP025989">
    <property type="protein sequence ID" value="AWD33064.1"/>
    <property type="molecule type" value="Genomic_DNA"/>
</dbReference>
<evidence type="ECO:0000256" key="5">
    <source>
        <dbReference type="ARBA" id="ARBA00022490"/>
    </source>
</evidence>
<evidence type="ECO:0000256" key="2">
    <source>
        <dbReference type="ARBA" id="ARBA00004496"/>
    </source>
</evidence>
<reference evidence="20 21" key="1">
    <citation type="journal article" date="2018" name="Genome Biol. Evol.">
        <title>The Genome Sequence of "Candidatus Fokinia solitaria": Insights on Reductive Evolution in Rickettsiales.</title>
        <authorList>
            <person name="Floriano A.M."/>
            <person name="Castelli M."/>
            <person name="Krenek S."/>
            <person name="Berendonk T.U."/>
            <person name="Bazzocchi C."/>
            <person name="Petroni G."/>
            <person name="Sassera D."/>
        </authorList>
    </citation>
    <scope>NUCLEOTIDE SEQUENCE [LARGE SCALE GENOMIC DNA]</scope>
    <source>
        <strain evidence="20">Rio ETE_ALG 3VII</strain>
    </source>
</reference>
<dbReference type="InterPro" id="IPR025877">
    <property type="entry name" value="MobA-like_NTP_Trfase"/>
</dbReference>
<dbReference type="Pfam" id="PF12804">
    <property type="entry name" value="NTP_transf_3"/>
    <property type="match status" value="1"/>
</dbReference>
<dbReference type="SUPFAM" id="SSF51161">
    <property type="entry name" value="Trimeric LpxA-like enzymes"/>
    <property type="match status" value="1"/>
</dbReference>
<evidence type="ECO:0000259" key="19">
    <source>
        <dbReference type="Pfam" id="PF12804"/>
    </source>
</evidence>
<evidence type="ECO:0000256" key="3">
    <source>
        <dbReference type="ARBA" id="ARBA00007707"/>
    </source>
</evidence>
<organism evidence="20 21">
    <name type="scientific">Candidatus Fokinia solitaria</name>
    <dbReference type="NCBI Taxonomy" id="1802984"/>
    <lineage>
        <taxon>Bacteria</taxon>
        <taxon>Pseudomonadati</taxon>
        <taxon>Pseudomonadota</taxon>
        <taxon>Alphaproteobacteria</taxon>
        <taxon>Rickettsiales</taxon>
        <taxon>Candidatus Midichloriaceae</taxon>
        <taxon>Candidatus Fokinia</taxon>
    </lineage>
</organism>
<evidence type="ECO:0000256" key="6">
    <source>
        <dbReference type="ARBA" id="ARBA00022679"/>
    </source>
</evidence>
<dbReference type="GO" id="GO:0009252">
    <property type="term" value="P:peptidoglycan biosynthetic process"/>
    <property type="evidence" value="ECO:0007669"/>
    <property type="project" value="UniProtKB-KW"/>
</dbReference>
<dbReference type="GO" id="GO:0046872">
    <property type="term" value="F:metal ion binding"/>
    <property type="evidence" value="ECO:0007669"/>
    <property type="project" value="UniProtKB-KW"/>
</dbReference>
<accession>A0A2U8BRT7</accession>
<comment type="cofactor">
    <cofactor evidence="1">
        <name>Mg(2+)</name>
        <dbReference type="ChEBI" id="CHEBI:18420"/>
    </cofactor>
</comment>